<feature type="compositionally biased region" description="Low complexity" evidence="1">
    <location>
        <begin position="350"/>
        <end position="360"/>
    </location>
</feature>
<evidence type="ECO:0000313" key="3">
    <source>
        <dbReference type="EMBL" id="PHY95620.1"/>
    </source>
</evidence>
<dbReference type="OrthoDB" id="9804833at2"/>
<dbReference type="Pfam" id="PF10124">
    <property type="entry name" value="Mu-like_gpT"/>
    <property type="match status" value="1"/>
</dbReference>
<gene>
    <name evidence="3" type="ORF">CSR02_00040</name>
</gene>
<feature type="region of interest" description="Disordered" evidence="1">
    <location>
        <begin position="322"/>
        <end position="360"/>
    </location>
</feature>
<dbReference type="Proteomes" id="UP000228751">
    <property type="component" value="Unassembled WGS sequence"/>
</dbReference>
<protein>
    <recommendedName>
        <fullName evidence="2">Bacteriophage Mu GpT domain-containing protein</fullName>
    </recommendedName>
</protein>
<dbReference type="AlphaFoldDB" id="A0A2G4RGI9"/>
<evidence type="ECO:0000313" key="4">
    <source>
        <dbReference type="Proteomes" id="UP000228751"/>
    </source>
</evidence>
<sequence>MSQSNLSALFTNFNLVFNQALESAQSHYKDVSMIVPSKTETEVYKFLNNLPGMHEWVGSRTINRLSGSGFAICNKNWEQTIGLDRNDVEDDKYGFFGPLVRNMAVSGASHPDELIFSLLGDGFTKKCYDGQNFFDSAHPVTLDGTEDIRTYSNVFGSGKCAPWFLLDCSRPIRPLIFQSRRPLTFTQKTNVSDSNVFFENTFYYGADARYNVGFGLPQLAFACTAPLTPYNYSVVRAAMMSQMSATGRPLGIKPTHLVTVPGNESAALRILHSETIEATTNEWAGTATPIITQYLMGASGATNVWGNVADFVNPNDSYGAGSSVTDDGKPPATIVAGATITPNTEDTDDGSTTSSGNKTS</sequence>
<feature type="domain" description="Bacteriophage Mu GpT" evidence="2">
    <location>
        <begin position="6"/>
        <end position="295"/>
    </location>
</feature>
<evidence type="ECO:0000259" key="2">
    <source>
        <dbReference type="Pfam" id="PF10124"/>
    </source>
</evidence>
<accession>A0A2G4RGI9</accession>
<proteinExistence type="predicted"/>
<comment type="caution">
    <text evidence="3">The sequence shown here is derived from an EMBL/GenBank/DDBJ whole genome shotgun (WGS) entry which is preliminary data.</text>
</comment>
<dbReference type="InterPro" id="IPR018774">
    <property type="entry name" value="Phage_Mu_GpT"/>
</dbReference>
<keyword evidence="4" id="KW-1185">Reference proteome</keyword>
<dbReference type="EMBL" id="PEBQ01000001">
    <property type="protein sequence ID" value="PHY95620.1"/>
    <property type="molecule type" value="Genomic_DNA"/>
</dbReference>
<reference evidence="3 4" key="1">
    <citation type="submission" date="2017-10" db="EMBL/GenBank/DDBJ databases">
        <title>Genomic analysis of the genus Acetobacter.</title>
        <authorList>
            <person name="Kim K.H."/>
            <person name="Chun B.H."/>
            <person name="Son A.R."/>
            <person name="Jeon C.O."/>
        </authorList>
    </citation>
    <scope>NUCLEOTIDE SEQUENCE [LARGE SCALE GENOMIC DNA]</scope>
    <source>
        <strain evidence="3 4">LHT 2458</strain>
    </source>
</reference>
<name>A0A2G4RGI9_9PROT</name>
<evidence type="ECO:0000256" key="1">
    <source>
        <dbReference type="SAM" id="MobiDB-lite"/>
    </source>
</evidence>
<organism evidence="3 4">
    <name type="scientific">Acetobacter pomorum</name>
    <dbReference type="NCBI Taxonomy" id="65959"/>
    <lineage>
        <taxon>Bacteria</taxon>
        <taxon>Pseudomonadati</taxon>
        <taxon>Pseudomonadota</taxon>
        <taxon>Alphaproteobacteria</taxon>
        <taxon>Acetobacterales</taxon>
        <taxon>Acetobacteraceae</taxon>
        <taxon>Acetobacter</taxon>
    </lineage>
</organism>